<feature type="compositionally biased region" description="Polar residues" evidence="1">
    <location>
        <begin position="363"/>
        <end position="372"/>
    </location>
</feature>
<dbReference type="Proteomes" id="UP000275078">
    <property type="component" value="Unassembled WGS sequence"/>
</dbReference>
<keyword evidence="3" id="KW-1185">Reference proteome</keyword>
<dbReference type="OrthoDB" id="5326346at2759"/>
<name>A0A3N4IEK6_ASCIM</name>
<evidence type="ECO:0008006" key="4">
    <source>
        <dbReference type="Google" id="ProtNLM"/>
    </source>
</evidence>
<evidence type="ECO:0000313" key="2">
    <source>
        <dbReference type="EMBL" id="RPA83128.1"/>
    </source>
</evidence>
<dbReference type="EMBL" id="ML119666">
    <property type="protein sequence ID" value="RPA83128.1"/>
    <property type="molecule type" value="Genomic_DNA"/>
</dbReference>
<dbReference type="AlphaFoldDB" id="A0A3N4IEK6"/>
<sequence length="456" mass="51116">MSSVQDDGSSSLLSQDLKSTEDLQTKQIANTAHDLTAQVKSDETISKTIGKEDGKDSAILEKKYTCPICEKENLSKTELKVHINSDCSVVEGTPNTQGTIFSVFPVTAGNRFAGDGDVILSVGKDGGETINFLVYSRVLVSASPVFAKMLGYSSPFSEGQQLKNWTYGMDPVVIKLDDHLEPFHTILVVLFHLIHDVPDDMDVFELAEIAIIVDKYELLPAVHIWKEIWKRGLKLGGVLQETPALLMVGWVFGWADYFQKATHQICLEFSLDANMQFVFKNNKESYLLLPETPGVVIDRMTELVLTARQKINDLISLEEARRLREIGKCCKKIQSGRNALNSKSCDYFQLGNIFELRNKQASDHNPNSTTEYPANAAGASDSDTSVSLKEEWHLLFVNGFRELSLPHYSESYRSDLYAQLHTDCFWLKDVQEKAQEIERTIGWNLHDFAGRSGSIC</sequence>
<reference evidence="2 3" key="1">
    <citation type="journal article" date="2018" name="Nat. Ecol. Evol.">
        <title>Pezizomycetes genomes reveal the molecular basis of ectomycorrhizal truffle lifestyle.</title>
        <authorList>
            <person name="Murat C."/>
            <person name="Payen T."/>
            <person name="Noel B."/>
            <person name="Kuo A."/>
            <person name="Morin E."/>
            <person name="Chen J."/>
            <person name="Kohler A."/>
            <person name="Krizsan K."/>
            <person name="Balestrini R."/>
            <person name="Da Silva C."/>
            <person name="Montanini B."/>
            <person name="Hainaut M."/>
            <person name="Levati E."/>
            <person name="Barry K.W."/>
            <person name="Belfiori B."/>
            <person name="Cichocki N."/>
            <person name="Clum A."/>
            <person name="Dockter R.B."/>
            <person name="Fauchery L."/>
            <person name="Guy J."/>
            <person name="Iotti M."/>
            <person name="Le Tacon F."/>
            <person name="Lindquist E.A."/>
            <person name="Lipzen A."/>
            <person name="Malagnac F."/>
            <person name="Mello A."/>
            <person name="Molinier V."/>
            <person name="Miyauchi S."/>
            <person name="Poulain J."/>
            <person name="Riccioni C."/>
            <person name="Rubini A."/>
            <person name="Sitrit Y."/>
            <person name="Splivallo R."/>
            <person name="Traeger S."/>
            <person name="Wang M."/>
            <person name="Zifcakova L."/>
            <person name="Wipf D."/>
            <person name="Zambonelli A."/>
            <person name="Paolocci F."/>
            <person name="Nowrousian M."/>
            <person name="Ottonello S."/>
            <person name="Baldrian P."/>
            <person name="Spatafora J.W."/>
            <person name="Henrissat B."/>
            <person name="Nagy L.G."/>
            <person name="Aury J.M."/>
            <person name="Wincker P."/>
            <person name="Grigoriev I.V."/>
            <person name="Bonfante P."/>
            <person name="Martin F.M."/>
        </authorList>
    </citation>
    <scope>NUCLEOTIDE SEQUENCE [LARGE SCALE GENOMIC DNA]</scope>
    <source>
        <strain evidence="2 3">RN42</strain>
    </source>
</reference>
<accession>A0A3N4IEK6</accession>
<evidence type="ECO:0000313" key="3">
    <source>
        <dbReference type="Proteomes" id="UP000275078"/>
    </source>
</evidence>
<organism evidence="2 3">
    <name type="scientific">Ascobolus immersus RN42</name>
    <dbReference type="NCBI Taxonomy" id="1160509"/>
    <lineage>
        <taxon>Eukaryota</taxon>
        <taxon>Fungi</taxon>
        <taxon>Dikarya</taxon>
        <taxon>Ascomycota</taxon>
        <taxon>Pezizomycotina</taxon>
        <taxon>Pezizomycetes</taxon>
        <taxon>Pezizales</taxon>
        <taxon>Ascobolaceae</taxon>
        <taxon>Ascobolus</taxon>
    </lineage>
</organism>
<protein>
    <recommendedName>
        <fullName evidence="4">BTB domain-containing protein</fullName>
    </recommendedName>
</protein>
<feature type="region of interest" description="Disordered" evidence="1">
    <location>
        <begin position="360"/>
        <end position="379"/>
    </location>
</feature>
<dbReference type="STRING" id="1160509.A0A3N4IEK6"/>
<evidence type="ECO:0000256" key="1">
    <source>
        <dbReference type="SAM" id="MobiDB-lite"/>
    </source>
</evidence>
<gene>
    <name evidence="2" type="ORF">BJ508DRAFT_74212</name>
</gene>
<proteinExistence type="predicted"/>